<evidence type="ECO:0000313" key="3">
    <source>
        <dbReference type="EMBL" id="RHC48180.1"/>
    </source>
</evidence>
<comment type="caution">
    <text evidence="3">The sequence shown here is derived from an EMBL/GenBank/DDBJ whole genome shotgun (WGS) entry which is preliminary data.</text>
</comment>
<dbReference type="Proteomes" id="UP000283975">
    <property type="component" value="Unassembled WGS sequence"/>
</dbReference>
<accession>A0A414AIA8</accession>
<protein>
    <submittedName>
        <fullName evidence="3">Uncharacterized protein</fullName>
    </submittedName>
</protein>
<evidence type="ECO:0000313" key="2">
    <source>
        <dbReference type="EMBL" id="RGV72608.1"/>
    </source>
</evidence>
<dbReference type="Proteomes" id="UP000284543">
    <property type="component" value="Unassembled WGS sequence"/>
</dbReference>
<dbReference type="EMBL" id="QRZM01000013">
    <property type="protein sequence ID" value="RGV72608.1"/>
    <property type="molecule type" value="Genomic_DNA"/>
</dbReference>
<gene>
    <name evidence="3" type="ORF">DW839_28965</name>
    <name evidence="2" type="ORF">DWW02_23490</name>
</gene>
<evidence type="ECO:0000313" key="5">
    <source>
        <dbReference type="Proteomes" id="UP000284543"/>
    </source>
</evidence>
<sequence>MRELAVFYCPKCGHYAYYQTSRHPQCPKCGTQEAMHMVRMHYSEFMRMSCDERDEFLSREILKTNPSLITRLTEPHKRYNSREIIAEMNNVIMNLDTENKILSDTVKWMHDTIWELMHEKRESGQGNGTAPGDCGGYRDFRDCGNCRDREPSEECMEVTAHTGQTEAAYSEAAAADMSQTEEAEKGYKR</sequence>
<feature type="region of interest" description="Disordered" evidence="1">
    <location>
        <begin position="159"/>
        <end position="189"/>
    </location>
</feature>
<reference evidence="4 5" key="1">
    <citation type="submission" date="2018-08" db="EMBL/GenBank/DDBJ databases">
        <title>A genome reference for cultivated species of the human gut microbiota.</title>
        <authorList>
            <person name="Zou Y."/>
            <person name="Xue W."/>
            <person name="Luo G."/>
        </authorList>
    </citation>
    <scope>NUCLEOTIDE SEQUENCE [LARGE SCALE GENOMIC DNA]</scope>
    <source>
        <strain evidence="2 5">AF14-18</strain>
        <strain evidence="3 4">AM35-14</strain>
    </source>
</reference>
<feature type="compositionally biased region" description="Low complexity" evidence="1">
    <location>
        <begin position="166"/>
        <end position="175"/>
    </location>
</feature>
<proteinExistence type="predicted"/>
<dbReference type="AlphaFoldDB" id="A0A414AIA8"/>
<evidence type="ECO:0000313" key="4">
    <source>
        <dbReference type="Proteomes" id="UP000283975"/>
    </source>
</evidence>
<organism evidence="3 4">
    <name type="scientific">Enterocloster bolteae</name>
    <dbReference type="NCBI Taxonomy" id="208479"/>
    <lineage>
        <taxon>Bacteria</taxon>
        <taxon>Bacillati</taxon>
        <taxon>Bacillota</taxon>
        <taxon>Clostridia</taxon>
        <taxon>Lachnospirales</taxon>
        <taxon>Lachnospiraceae</taxon>
        <taxon>Enterocloster</taxon>
    </lineage>
</organism>
<dbReference type="EMBL" id="QSHZ01000049">
    <property type="protein sequence ID" value="RHC48180.1"/>
    <property type="molecule type" value="Genomic_DNA"/>
</dbReference>
<name>A0A414AIA8_9FIRM</name>
<evidence type="ECO:0000256" key="1">
    <source>
        <dbReference type="SAM" id="MobiDB-lite"/>
    </source>
</evidence>
<dbReference type="RefSeq" id="WP_002570723.1">
    <property type="nucleotide sequence ID" value="NZ_CATYQV010000044.1"/>
</dbReference>